<keyword evidence="1" id="KW-0812">Transmembrane</keyword>
<dbReference type="AlphaFoldDB" id="A0A7W1XSZ4"/>
<keyword evidence="1" id="KW-0472">Membrane</keyword>
<sequence length="173" mass="20382">MVDPVAGDEPMKMEVILVLPVILLWGWLWFRFRRKRDRLVYSDTGGNGAILVDEDLGIRGKPDEIWKLKDGTCLVVEHKSSVLKNKLPYPGDRLQLAAYLLLVEKYFQTYNLIGEIRYRNRTFQLKWTPALKRQLTRVIRQMRQVERTEETTVNVYLPKCMKCQFYKVSCLKA</sequence>
<comment type="caution">
    <text evidence="3">The sequence shown here is derived from an EMBL/GenBank/DDBJ whole genome shotgun (WGS) entry which is preliminary data.</text>
</comment>
<dbReference type="EMBL" id="JACEOL010000031">
    <property type="protein sequence ID" value="MBA4602591.1"/>
    <property type="molecule type" value="Genomic_DNA"/>
</dbReference>
<evidence type="ECO:0000256" key="1">
    <source>
        <dbReference type="SAM" id="Phobius"/>
    </source>
</evidence>
<accession>A0A7W1XSZ4</accession>
<reference evidence="3 4" key="1">
    <citation type="submission" date="2020-07" db="EMBL/GenBank/DDBJ databases">
        <title>Thermoactinomyces phylogeny.</title>
        <authorList>
            <person name="Dunlap C."/>
        </authorList>
    </citation>
    <scope>NUCLEOTIDE SEQUENCE [LARGE SCALE GENOMIC DNA]</scope>
    <source>
        <strain evidence="3 4">AMNI-1</strain>
    </source>
</reference>
<feature type="transmembrane region" description="Helical" evidence="1">
    <location>
        <begin position="15"/>
        <end position="32"/>
    </location>
</feature>
<keyword evidence="1" id="KW-1133">Transmembrane helix</keyword>
<feature type="domain" description="DUF83" evidence="2">
    <location>
        <begin position="61"/>
        <end position="168"/>
    </location>
</feature>
<dbReference type="InterPro" id="IPR011604">
    <property type="entry name" value="PDDEXK-like_dom_sf"/>
</dbReference>
<dbReference type="InterPro" id="IPR022765">
    <property type="entry name" value="Dna2/Cas4_DUF83"/>
</dbReference>
<proteinExistence type="predicted"/>
<dbReference type="Pfam" id="PF01930">
    <property type="entry name" value="Cas_Cas4"/>
    <property type="match status" value="1"/>
</dbReference>
<dbReference type="Proteomes" id="UP000538292">
    <property type="component" value="Unassembled WGS sequence"/>
</dbReference>
<dbReference type="RefSeq" id="WP_181740285.1">
    <property type="nucleotide sequence ID" value="NZ_JACEOL010000031.1"/>
</dbReference>
<evidence type="ECO:0000313" key="3">
    <source>
        <dbReference type="EMBL" id="MBA4602591.1"/>
    </source>
</evidence>
<protein>
    <submittedName>
        <fullName evidence="3">Dna2/Cas4 domain-containing protein</fullName>
    </submittedName>
</protein>
<dbReference type="Gene3D" id="3.90.320.10">
    <property type="match status" value="1"/>
</dbReference>
<organism evidence="3 4">
    <name type="scientific">Thermoactinomyces mirandus</name>
    <dbReference type="NCBI Taxonomy" id="2756294"/>
    <lineage>
        <taxon>Bacteria</taxon>
        <taxon>Bacillati</taxon>
        <taxon>Bacillota</taxon>
        <taxon>Bacilli</taxon>
        <taxon>Bacillales</taxon>
        <taxon>Thermoactinomycetaceae</taxon>
        <taxon>Thermoactinomyces</taxon>
    </lineage>
</organism>
<evidence type="ECO:0000313" key="4">
    <source>
        <dbReference type="Proteomes" id="UP000538292"/>
    </source>
</evidence>
<keyword evidence="4" id="KW-1185">Reference proteome</keyword>
<evidence type="ECO:0000259" key="2">
    <source>
        <dbReference type="Pfam" id="PF01930"/>
    </source>
</evidence>
<name>A0A7W1XSZ4_9BACL</name>
<gene>
    <name evidence="3" type="ORF">H2C83_09745</name>
</gene>